<gene>
    <name evidence="2" type="ORF">EPJ80_02250</name>
</gene>
<name>A0A5C8CMZ4_9SPIR</name>
<proteinExistence type="predicted"/>
<sequence>MKNNKRIIQKQKEYGRGDKANRRKAGNKNNNKNNIRKNETINIIDETILFEKSKNILEKNKIYLLNLKVGAIKDNKKIYAVIFKKKENISHSHCIEATKIIQQIIKAEGYDEGDYTITVSSAGFRWKIENRFELFEDMPVKIKYKNEDKIIAESGILKEAKEDYIIFENEDKEIKKILKNDIIKARLNC</sequence>
<dbReference type="EMBL" id="SAXT01000001">
    <property type="protein sequence ID" value="TXJ13581.1"/>
    <property type="molecule type" value="Genomic_DNA"/>
</dbReference>
<organism evidence="2 3">
    <name type="scientific">Brachyspira aalborgi</name>
    <dbReference type="NCBI Taxonomy" id="29522"/>
    <lineage>
        <taxon>Bacteria</taxon>
        <taxon>Pseudomonadati</taxon>
        <taxon>Spirochaetota</taxon>
        <taxon>Spirochaetia</taxon>
        <taxon>Brachyspirales</taxon>
        <taxon>Brachyspiraceae</taxon>
        <taxon>Brachyspira</taxon>
    </lineage>
</organism>
<dbReference type="AlphaFoldDB" id="A0A5C8CMZ4"/>
<accession>A0A5C8CMZ4</accession>
<dbReference type="InterPro" id="IPR035956">
    <property type="entry name" value="RimP_N_sf"/>
</dbReference>
<reference evidence="2 3" key="1">
    <citation type="journal article" date="1992" name="Lakartidningen">
        <title>[Penicillin V and not amoxicillin is the first choice preparation in acute otitis].</title>
        <authorList>
            <person name="Kamme C."/>
            <person name="Lundgren K."/>
            <person name="Prellner K."/>
        </authorList>
    </citation>
    <scope>NUCLEOTIDE SEQUENCE [LARGE SCALE GENOMIC DNA]</scope>
    <source>
        <strain evidence="2 3">W1</strain>
    </source>
</reference>
<feature type="region of interest" description="Disordered" evidence="1">
    <location>
        <begin position="15"/>
        <end position="34"/>
    </location>
</feature>
<comment type="caution">
    <text evidence="2">The sequence shown here is derived from an EMBL/GenBank/DDBJ whole genome shotgun (WGS) entry which is preliminary data.</text>
</comment>
<evidence type="ECO:0000256" key="1">
    <source>
        <dbReference type="SAM" id="MobiDB-lite"/>
    </source>
</evidence>
<dbReference type="RefSeq" id="WP_147757718.1">
    <property type="nucleotide sequence ID" value="NZ_SAXT01000001.1"/>
</dbReference>
<evidence type="ECO:0000313" key="2">
    <source>
        <dbReference type="EMBL" id="TXJ13581.1"/>
    </source>
</evidence>
<dbReference type="Proteomes" id="UP000325116">
    <property type="component" value="Unassembled WGS sequence"/>
</dbReference>
<dbReference type="SUPFAM" id="SSF75420">
    <property type="entry name" value="YhbC-like, N-terminal domain"/>
    <property type="match status" value="1"/>
</dbReference>
<evidence type="ECO:0000313" key="3">
    <source>
        <dbReference type="Proteomes" id="UP000325116"/>
    </source>
</evidence>
<protein>
    <submittedName>
        <fullName evidence="2">Ribosome assembly cofactor RimP</fullName>
    </submittedName>
</protein>